<feature type="region of interest" description="Disordered" evidence="1">
    <location>
        <begin position="1"/>
        <end position="40"/>
    </location>
</feature>
<keyword evidence="3" id="KW-1185">Reference proteome</keyword>
<dbReference type="AlphaFoldDB" id="A0A9E7HK41"/>
<evidence type="ECO:0000313" key="3">
    <source>
        <dbReference type="Proteomes" id="UP001055439"/>
    </source>
</evidence>
<accession>A0A9E7HK41</accession>
<reference evidence="2" key="1">
    <citation type="submission" date="2022-05" db="EMBL/GenBank/DDBJ databases">
        <title>The Musa troglodytarum L. genome provides insights into the mechanism of non-climacteric behaviour and enrichment of carotenoids.</title>
        <authorList>
            <person name="Wang J."/>
        </authorList>
    </citation>
    <scope>NUCLEOTIDE SEQUENCE</scope>
    <source>
        <tissue evidence="2">Leaf</tissue>
    </source>
</reference>
<feature type="compositionally biased region" description="Basic residues" evidence="1">
    <location>
        <begin position="11"/>
        <end position="20"/>
    </location>
</feature>
<feature type="compositionally biased region" description="Basic and acidic residues" evidence="1">
    <location>
        <begin position="1"/>
        <end position="10"/>
    </location>
</feature>
<organism evidence="2 3">
    <name type="scientific">Musa troglodytarum</name>
    <name type="common">fe'i banana</name>
    <dbReference type="NCBI Taxonomy" id="320322"/>
    <lineage>
        <taxon>Eukaryota</taxon>
        <taxon>Viridiplantae</taxon>
        <taxon>Streptophyta</taxon>
        <taxon>Embryophyta</taxon>
        <taxon>Tracheophyta</taxon>
        <taxon>Spermatophyta</taxon>
        <taxon>Magnoliopsida</taxon>
        <taxon>Liliopsida</taxon>
        <taxon>Zingiberales</taxon>
        <taxon>Musaceae</taxon>
        <taxon>Musa</taxon>
    </lineage>
</organism>
<evidence type="ECO:0000256" key="1">
    <source>
        <dbReference type="SAM" id="MobiDB-lite"/>
    </source>
</evidence>
<dbReference type="Proteomes" id="UP001055439">
    <property type="component" value="Chromosome 8"/>
</dbReference>
<sequence>MVAKEQLEPRRKIRNLKSHGLKSQTIVKSKRADGGKEDGGRGWAVVNVLAGYNRFGTKAAASEGKRHLRTRKRGS</sequence>
<evidence type="ECO:0000313" key="2">
    <source>
        <dbReference type="EMBL" id="URE31098.1"/>
    </source>
</evidence>
<gene>
    <name evidence="2" type="ORF">MUK42_37614</name>
</gene>
<dbReference type="EMBL" id="CP097510">
    <property type="protein sequence ID" value="URE31098.1"/>
    <property type="molecule type" value="Genomic_DNA"/>
</dbReference>
<name>A0A9E7HK41_9LILI</name>
<feature type="compositionally biased region" description="Basic and acidic residues" evidence="1">
    <location>
        <begin position="30"/>
        <end position="40"/>
    </location>
</feature>
<proteinExistence type="predicted"/>
<protein>
    <submittedName>
        <fullName evidence="2">Uncharacterized protein</fullName>
    </submittedName>
</protein>